<dbReference type="SUPFAM" id="SSF55781">
    <property type="entry name" value="GAF domain-like"/>
    <property type="match status" value="1"/>
</dbReference>
<proteinExistence type="predicted"/>
<keyword evidence="1" id="KW-0805">Transcription regulation</keyword>
<dbReference type="Pfam" id="PF09339">
    <property type="entry name" value="HTH_IclR"/>
    <property type="match status" value="1"/>
</dbReference>
<dbReference type="InterPro" id="IPR005471">
    <property type="entry name" value="Tscrpt_reg_IclR_N"/>
</dbReference>
<comment type="caution">
    <text evidence="7">The sequence shown here is derived from an EMBL/GenBank/DDBJ whole genome shotgun (WGS) entry which is preliminary data.</text>
</comment>
<dbReference type="InterPro" id="IPR014757">
    <property type="entry name" value="Tscrpt_reg_IclR_C"/>
</dbReference>
<keyword evidence="8" id="KW-1185">Reference proteome</keyword>
<protein>
    <submittedName>
        <fullName evidence="7">IclR family transcriptional regulator</fullName>
    </submittedName>
</protein>
<feature type="domain" description="HTH iclR-type" evidence="5">
    <location>
        <begin position="25"/>
        <end position="87"/>
    </location>
</feature>
<evidence type="ECO:0000259" key="6">
    <source>
        <dbReference type="PROSITE" id="PS51078"/>
    </source>
</evidence>
<keyword evidence="3" id="KW-0804">Transcription</keyword>
<dbReference type="InterPro" id="IPR036388">
    <property type="entry name" value="WH-like_DNA-bd_sf"/>
</dbReference>
<dbReference type="Pfam" id="PF01614">
    <property type="entry name" value="IclR_C"/>
    <property type="match status" value="1"/>
</dbReference>
<dbReference type="GO" id="GO:0003700">
    <property type="term" value="F:DNA-binding transcription factor activity"/>
    <property type="evidence" value="ECO:0007669"/>
    <property type="project" value="TreeGrafter"/>
</dbReference>
<dbReference type="InterPro" id="IPR036390">
    <property type="entry name" value="WH_DNA-bd_sf"/>
</dbReference>
<organism evidence="7 8">
    <name type="scientific">Cupriavidus cauae</name>
    <dbReference type="NCBI Taxonomy" id="2608999"/>
    <lineage>
        <taxon>Bacteria</taxon>
        <taxon>Pseudomonadati</taxon>
        <taxon>Pseudomonadota</taxon>
        <taxon>Betaproteobacteria</taxon>
        <taxon>Burkholderiales</taxon>
        <taxon>Burkholderiaceae</taxon>
        <taxon>Cupriavidus</taxon>
    </lineage>
</organism>
<name>A0A5M8AP55_9BURK</name>
<evidence type="ECO:0000313" key="8">
    <source>
        <dbReference type="Proteomes" id="UP000324324"/>
    </source>
</evidence>
<feature type="region of interest" description="Disordered" evidence="4">
    <location>
        <begin position="1"/>
        <end position="24"/>
    </location>
</feature>
<evidence type="ECO:0000256" key="1">
    <source>
        <dbReference type="ARBA" id="ARBA00023015"/>
    </source>
</evidence>
<dbReference type="PANTHER" id="PTHR30136:SF33">
    <property type="entry name" value="TRANSCRIPTIONAL REGULATORY PROTEIN"/>
    <property type="match status" value="1"/>
</dbReference>
<dbReference type="PROSITE" id="PS51077">
    <property type="entry name" value="HTH_ICLR"/>
    <property type="match status" value="1"/>
</dbReference>
<dbReference type="InterPro" id="IPR050707">
    <property type="entry name" value="HTH_MetabolicPath_Reg"/>
</dbReference>
<reference evidence="7 8" key="1">
    <citation type="submission" date="2019-09" db="EMBL/GenBank/DDBJ databases">
        <title>Isolation of a novel species in the genus Cupriavidus from patients with sepsis using whole genome sequencing.</title>
        <authorList>
            <person name="Kweon O.J."/>
            <person name="Lee M.-K."/>
        </authorList>
    </citation>
    <scope>NUCLEOTIDE SEQUENCE [LARGE SCALE GENOMIC DNA]</scope>
    <source>
        <strain evidence="7 8">MKL-01</strain>
    </source>
</reference>
<dbReference type="Proteomes" id="UP000324324">
    <property type="component" value="Unassembled WGS sequence"/>
</dbReference>
<dbReference type="SMART" id="SM00346">
    <property type="entry name" value="HTH_ICLR"/>
    <property type="match status" value="1"/>
</dbReference>
<evidence type="ECO:0000259" key="5">
    <source>
        <dbReference type="PROSITE" id="PS51077"/>
    </source>
</evidence>
<dbReference type="GO" id="GO:0045892">
    <property type="term" value="P:negative regulation of DNA-templated transcription"/>
    <property type="evidence" value="ECO:0007669"/>
    <property type="project" value="TreeGrafter"/>
</dbReference>
<dbReference type="RefSeq" id="WP_150083345.1">
    <property type="nucleotide sequence ID" value="NZ_CP080293.1"/>
</dbReference>
<dbReference type="AlphaFoldDB" id="A0A5M8AP55"/>
<gene>
    <name evidence="7" type="ORF">F1599_12850</name>
</gene>
<dbReference type="SUPFAM" id="SSF46785">
    <property type="entry name" value="Winged helix' DNA-binding domain"/>
    <property type="match status" value="1"/>
</dbReference>
<dbReference type="Gene3D" id="3.30.450.40">
    <property type="match status" value="1"/>
</dbReference>
<feature type="domain" description="IclR-ED" evidence="6">
    <location>
        <begin position="81"/>
        <end position="275"/>
    </location>
</feature>
<dbReference type="EMBL" id="VWRN01000034">
    <property type="protein sequence ID" value="KAA6123816.1"/>
    <property type="molecule type" value="Genomic_DNA"/>
</dbReference>
<dbReference type="PROSITE" id="PS51078">
    <property type="entry name" value="ICLR_ED"/>
    <property type="match status" value="1"/>
</dbReference>
<accession>A0A5M8AP55</accession>
<evidence type="ECO:0000313" key="7">
    <source>
        <dbReference type="EMBL" id="KAA6123816.1"/>
    </source>
</evidence>
<evidence type="ECO:0000256" key="3">
    <source>
        <dbReference type="ARBA" id="ARBA00023163"/>
    </source>
</evidence>
<keyword evidence="2" id="KW-0238">DNA-binding</keyword>
<dbReference type="Gene3D" id="1.10.10.10">
    <property type="entry name" value="Winged helix-like DNA-binding domain superfamily/Winged helix DNA-binding domain"/>
    <property type="match status" value="1"/>
</dbReference>
<evidence type="ECO:0000256" key="2">
    <source>
        <dbReference type="ARBA" id="ARBA00023125"/>
    </source>
</evidence>
<dbReference type="InterPro" id="IPR029016">
    <property type="entry name" value="GAF-like_dom_sf"/>
</dbReference>
<dbReference type="PANTHER" id="PTHR30136">
    <property type="entry name" value="HELIX-TURN-HELIX TRANSCRIPTIONAL REGULATOR, ICLR FAMILY"/>
    <property type="match status" value="1"/>
</dbReference>
<dbReference type="GO" id="GO:0003677">
    <property type="term" value="F:DNA binding"/>
    <property type="evidence" value="ECO:0007669"/>
    <property type="project" value="UniProtKB-KW"/>
</dbReference>
<sequence>MEHAPAEYTVGMERIKPGQGKATPNRSLERGIAVLRAFRAGSSMLGNGEIAERTGLSRSTVSRLTQSLIETGMLEYVPRLRAYRLGVSVLSMAHAMRDGSQILKVATPVMVEAAVRHKINVGLAAADGDEMVYLESFRYNRRQSLRTVVSGQRIPMALTSLGRAYLATLAPDAFQAMLLAMAEKHRGRGWSRLCREIEAAVVSVREKGYCVASWQPQVVAMATPLQISGYGVHVLNVSVSTQQDMETVEADLAGPLMALSATIQARMRRLESEMA</sequence>
<evidence type="ECO:0000256" key="4">
    <source>
        <dbReference type="SAM" id="MobiDB-lite"/>
    </source>
</evidence>